<gene>
    <name evidence="9" type="ORF">LEP48_03445</name>
</gene>
<keyword evidence="2" id="KW-1003">Cell membrane</keyword>
<feature type="transmembrane region" description="Helical" evidence="7">
    <location>
        <begin position="411"/>
        <end position="431"/>
    </location>
</feature>
<evidence type="ECO:0000256" key="6">
    <source>
        <dbReference type="ARBA" id="ARBA00038076"/>
    </source>
</evidence>
<name>A0ABS7ZD68_9MICO</name>
<feature type="transmembrane region" description="Helical" evidence="7">
    <location>
        <begin position="499"/>
        <end position="519"/>
    </location>
</feature>
<evidence type="ECO:0000259" key="8">
    <source>
        <dbReference type="Pfam" id="PF02687"/>
    </source>
</evidence>
<dbReference type="PANTHER" id="PTHR30572">
    <property type="entry name" value="MEMBRANE COMPONENT OF TRANSPORTER-RELATED"/>
    <property type="match status" value="1"/>
</dbReference>
<dbReference type="Proteomes" id="UP001319870">
    <property type="component" value="Unassembled WGS sequence"/>
</dbReference>
<evidence type="ECO:0000313" key="9">
    <source>
        <dbReference type="EMBL" id="MCA5892407.1"/>
    </source>
</evidence>
<feature type="transmembrane region" description="Helical" evidence="7">
    <location>
        <begin position="553"/>
        <end position="576"/>
    </location>
</feature>
<sequence length="926" mass="93203">MRSLAVLLLRRHLRLARGATLVVALVSVLAAGVATTAARAIAGMQSSQVAHVAGQMTPQSRDLTAGSSLVPAQVVPVEDRSFLPPDVEPALPAEPGWEEYLDGMRRARDDQPAPLRDVLGEPDFVVWNEAAGVAAGPASEIEVPRAVLSFAPGLGDSVRLVEGTWPGPTPVAVRPGETVLDGPLQVVVTTAGADVLDWELGGVYAGSYDVEVVGIVEPVDAGADVWAHRPYAPEPVLAVDFDRGDVATVAVYGAPAMAEPMTTRRTRTTLWFDTDVGTVEPGAVATLAAQLRGFTSRPVQVVAGDGLTPLLRSDLEGVLSQVLAARAGTDAILAVLVSGPLGALAAVMVLAARLVVERRRSALGLLVARGATGIGVRSLMAAEGLVVSVPAAAAGLALGLVLLPGPVTTTQVLLAAAAGLAPGVAAALSTVPGSLRTERVDAGAPRRSRARLVVDLLAVGLAALTTALLLSRGAITGSPTGTTTGAAAVPLDEPAVDPLLAVAPLLVSLAGALVVVRLTPPFARAAERMLARRRDLVPFLGAARATRAPAGGVVPALALVLGVAVAASSSVVLATLDHGIETHAHRTLGADLRLTGPVMNDATVGELRQVDGVREVATVERLARAGELTRRLGMPGDDVAVLAADTAALARVQADVPGGQPGIARLGAAGQVAGEPLPVAVHAMGQAAAGAELVLEVPGADTPVRVVSVIGTVPGVASDLPFVLVDAAAVPDLLEQPVEPRTALVSLEPDADPAEVAADVANVVPGVQTQDRAATARAVLSTPSAAGLERAAVLATALAAVLCVVAVVLMLVLATPERSRLLGVLRSMGLRRSEARGIVAWEVVPWAVAALVGGVALGVAVPALVLATVDLGPLVGGGGTPPLVVDPLLVALGVGGLVLVLAVGVAVATVLGRRGSTASALRGTPE</sequence>
<feature type="transmembrane region" description="Helical" evidence="7">
    <location>
        <begin position="888"/>
        <end position="912"/>
    </location>
</feature>
<feature type="transmembrane region" description="Helical" evidence="7">
    <location>
        <begin position="331"/>
        <end position="356"/>
    </location>
</feature>
<dbReference type="InterPro" id="IPR003838">
    <property type="entry name" value="ABC3_permease_C"/>
</dbReference>
<organism evidence="9 10">
    <name type="scientific">Isoptericola luteus</name>
    <dbReference type="NCBI Taxonomy" id="2879484"/>
    <lineage>
        <taxon>Bacteria</taxon>
        <taxon>Bacillati</taxon>
        <taxon>Actinomycetota</taxon>
        <taxon>Actinomycetes</taxon>
        <taxon>Micrococcales</taxon>
        <taxon>Promicromonosporaceae</taxon>
        <taxon>Isoptericola</taxon>
    </lineage>
</organism>
<feature type="transmembrane region" description="Helical" evidence="7">
    <location>
        <begin position="385"/>
        <end position="405"/>
    </location>
</feature>
<keyword evidence="5 7" id="KW-0472">Membrane</keyword>
<feature type="transmembrane region" description="Helical" evidence="7">
    <location>
        <begin position="791"/>
        <end position="814"/>
    </location>
</feature>
<evidence type="ECO:0000256" key="3">
    <source>
        <dbReference type="ARBA" id="ARBA00022692"/>
    </source>
</evidence>
<dbReference type="RefSeq" id="WP_225564187.1">
    <property type="nucleotide sequence ID" value="NZ_JAIXCQ010000002.1"/>
</dbReference>
<feature type="domain" description="ABC3 transporter permease C-terminal" evidence="8">
    <location>
        <begin position="795"/>
        <end position="910"/>
    </location>
</feature>
<evidence type="ECO:0000256" key="1">
    <source>
        <dbReference type="ARBA" id="ARBA00004651"/>
    </source>
</evidence>
<comment type="subcellular location">
    <subcellularLocation>
        <location evidence="1">Cell membrane</location>
        <topology evidence="1">Multi-pass membrane protein</topology>
    </subcellularLocation>
</comment>
<comment type="similarity">
    <text evidence="6">Belongs to the ABC-4 integral membrane protein family.</text>
</comment>
<evidence type="ECO:0000256" key="5">
    <source>
        <dbReference type="ARBA" id="ARBA00023136"/>
    </source>
</evidence>
<evidence type="ECO:0000256" key="4">
    <source>
        <dbReference type="ARBA" id="ARBA00022989"/>
    </source>
</evidence>
<protein>
    <recommendedName>
        <fullName evidence="8">ABC3 transporter permease C-terminal domain-containing protein</fullName>
    </recommendedName>
</protein>
<proteinExistence type="inferred from homology"/>
<evidence type="ECO:0000256" key="2">
    <source>
        <dbReference type="ARBA" id="ARBA00022475"/>
    </source>
</evidence>
<keyword evidence="3 7" id="KW-0812">Transmembrane</keyword>
<keyword evidence="4 7" id="KW-1133">Transmembrane helix</keyword>
<evidence type="ECO:0000313" key="10">
    <source>
        <dbReference type="Proteomes" id="UP001319870"/>
    </source>
</evidence>
<evidence type="ECO:0000256" key="7">
    <source>
        <dbReference type="SAM" id="Phobius"/>
    </source>
</evidence>
<accession>A0ABS7ZD68</accession>
<dbReference type="PANTHER" id="PTHR30572:SF4">
    <property type="entry name" value="ABC TRANSPORTER PERMEASE YTRF"/>
    <property type="match status" value="1"/>
</dbReference>
<dbReference type="InterPro" id="IPR050250">
    <property type="entry name" value="Macrolide_Exporter_MacB"/>
</dbReference>
<reference evidence="9 10" key="1">
    <citation type="submission" date="2021-09" db="EMBL/GenBank/DDBJ databases">
        <title>Isoptericola luteus sp. nov., a novel bacterium isolated from Harbin, the capital city of Heilongjiang province.</title>
        <authorList>
            <person name="Li J."/>
        </authorList>
    </citation>
    <scope>NUCLEOTIDE SEQUENCE [LARGE SCALE GENOMIC DNA]</scope>
    <source>
        <strain evidence="9 10">NEAU-Y5</strain>
    </source>
</reference>
<feature type="transmembrane region" description="Helical" evidence="7">
    <location>
        <begin position="452"/>
        <end position="470"/>
    </location>
</feature>
<dbReference type="EMBL" id="JAIXCQ010000002">
    <property type="protein sequence ID" value="MCA5892407.1"/>
    <property type="molecule type" value="Genomic_DNA"/>
</dbReference>
<dbReference type="Pfam" id="PF02687">
    <property type="entry name" value="FtsX"/>
    <property type="match status" value="1"/>
</dbReference>
<comment type="caution">
    <text evidence="9">The sequence shown here is derived from an EMBL/GenBank/DDBJ whole genome shotgun (WGS) entry which is preliminary data.</text>
</comment>
<feature type="transmembrane region" description="Helical" evidence="7">
    <location>
        <begin position="835"/>
        <end position="868"/>
    </location>
</feature>
<keyword evidence="10" id="KW-1185">Reference proteome</keyword>